<proteinExistence type="inferred from homology"/>
<keyword evidence="3" id="KW-1185">Reference proteome</keyword>
<sequence>MTENRLAPISELEVATLSRYIGLDVGGTNIVGGLLNERCEPIRTTRCATEADRGPAHVLNRIETVINEMRAAAGSHRVEAVGIGIPGFVDPEAGLSVFAGNLGWHNVPLGAEMARRTGLPVFIDNDVRMYIYGEAMRGAGEGFGHVLGVTVGTGLAAAVVNEGRLYYGGAQMAGELGHIPLPGIDYACPCGLTGCAERIVSATGIARQAADALQAGESSILSERFSPENGAKPTAADVAAAYDAGDALAIRIFERTGDYLGLALAYAVTLFSPDIVIVGGGVAQAGERLLAPARRRLQQSVYRGYWERLTIRTAFLGEHAGLIGSALMASKQLMKSQQSGGM</sequence>
<dbReference type="EMBL" id="BOVJ01000014">
    <property type="protein sequence ID" value="GIQ61895.1"/>
    <property type="molecule type" value="Genomic_DNA"/>
</dbReference>
<evidence type="ECO:0000313" key="2">
    <source>
        <dbReference type="EMBL" id="GIQ61895.1"/>
    </source>
</evidence>
<dbReference type="Pfam" id="PF00480">
    <property type="entry name" value="ROK"/>
    <property type="match status" value="1"/>
</dbReference>
<organism evidence="2 3">
    <name type="scientific">Paenibacillus cisolokensis</name>
    <dbReference type="NCBI Taxonomy" id="1658519"/>
    <lineage>
        <taxon>Bacteria</taxon>
        <taxon>Bacillati</taxon>
        <taxon>Bacillota</taxon>
        <taxon>Bacilli</taxon>
        <taxon>Bacillales</taxon>
        <taxon>Paenibacillaceae</taxon>
        <taxon>Paenibacillus</taxon>
    </lineage>
</organism>
<dbReference type="PANTHER" id="PTHR18964:SF149">
    <property type="entry name" value="BIFUNCTIONAL UDP-N-ACETYLGLUCOSAMINE 2-EPIMERASE_N-ACETYLMANNOSAMINE KINASE"/>
    <property type="match status" value="1"/>
</dbReference>
<dbReference type="InterPro" id="IPR000600">
    <property type="entry name" value="ROK"/>
</dbReference>
<protein>
    <submittedName>
        <fullName evidence="2">Glucokinase</fullName>
    </submittedName>
</protein>
<comment type="similarity">
    <text evidence="1">Belongs to the ROK (NagC/XylR) family.</text>
</comment>
<reference evidence="2 3" key="1">
    <citation type="submission" date="2021-04" db="EMBL/GenBank/DDBJ databases">
        <title>Draft genome sequence of Paenibacillus cisolokensis, LC2-13A.</title>
        <authorList>
            <person name="Uke A."/>
            <person name="Chhe C."/>
            <person name="Baramee S."/>
            <person name="Kosugi A."/>
        </authorList>
    </citation>
    <scope>NUCLEOTIDE SEQUENCE [LARGE SCALE GENOMIC DNA]</scope>
    <source>
        <strain evidence="2 3">LC2-13A</strain>
    </source>
</reference>
<dbReference type="InterPro" id="IPR043129">
    <property type="entry name" value="ATPase_NBD"/>
</dbReference>
<dbReference type="RefSeq" id="WP_307860296.1">
    <property type="nucleotide sequence ID" value="NZ_BOVJ01000014.1"/>
</dbReference>
<dbReference type="Proteomes" id="UP000680304">
    <property type="component" value="Unassembled WGS sequence"/>
</dbReference>
<dbReference type="PANTHER" id="PTHR18964">
    <property type="entry name" value="ROK (REPRESSOR, ORF, KINASE) FAMILY"/>
    <property type="match status" value="1"/>
</dbReference>
<comment type="caution">
    <text evidence="2">The sequence shown here is derived from an EMBL/GenBank/DDBJ whole genome shotgun (WGS) entry which is preliminary data.</text>
</comment>
<dbReference type="CDD" id="cd23763">
    <property type="entry name" value="ASKHA_ATPase_ROK"/>
    <property type="match status" value="1"/>
</dbReference>
<gene>
    <name evidence="2" type="ORF">PACILC2_04630</name>
</gene>
<evidence type="ECO:0000313" key="3">
    <source>
        <dbReference type="Proteomes" id="UP000680304"/>
    </source>
</evidence>
<evidence type="ECO:0000256" key="1">
    <source>
        <dbReference type="ARBA" id="ARBA00006479"/>
    </source>
</evidence>
<dbReference type="SUPFAM" id="SSF53067">
    <property type="entry name" value="Actin-like ATPase domain"/>
    <property type="match status" value="1"/>
</dbReference>
<name>A0ABQ4N139_9BACL</name>
<dbReference type="Gene3D" id="3.30.420.40">
    <property type="match status" value="2"/>
</dbReference>
<accession>A0ABQ4N139</accession>